<dbReference type="InterPro" id="IPR022134">
    <property type="entry name" value="DUF3667"/>
</dbReference>
<dbReference type="Proteomes" id="UP001597458">
    <property type="component" value="Unassembled WGS sequence"/>
</dbReference>
<dbReference type="EMBL" id="JBHUMR010000009">
    <property type="protein sequence ID" value="MFD2617258.1"/>
    <property type="molecule type" value="Genomic_DNA"/>
</dbReference>
<reference evidence="2" key="1">
    <citation type="journal article" date="2019" name="Int. J. Syst. Evol. Microbiol.">
        <title>The Global Catalogue of Microorganisms (GCM) 10K type strain sequencing project: providing services to taxonomists for standard genome sequencing and annotation.</title>
        <authorList>
            <consortium name="The Broad Institute Genomics Platform"/>
            <consortium name="The Broad Institute Genome Sequencing Center for Infectious Disease"/>
            <person name="Wu L."/>
            <person name="Ma J."/>
        </authorList>
    </citation>
    <scope>NUCLEOTIDE SEQUENCE [LARGE SCALE GENOMIC DNA]</scope>
    <source>
        <strain evidence="2">TISTR 2241</strain>
    </source>
</reference>
<evidence type="ECO:0000313" key="2">
    <source>
        <dbReference type="Proteomes" id="UP001597458"/>
    </source>
</evidence>
<name>A0ABW5PQX7_9BACI</name>
<dbReference type="Pfam" id="PF12412">
    <property type="entry name" value="DUF3667"/>
    <property type="match status" value="1"/>
</dbReference>
<sequence>MIFRRPGRLVLAFLSGCQRTYPAPFSFVTFLNTHL</sequence>
<protein>
    <submittedName>
        <fullName evidence="1">DUF3667 domain-containing protein</fullName>
    </submittedName>
</protein>
<gene>
    <name evidence="1" type="ORF">ACFSTF_08025</name>
</gene>
<accession>A0ABW5PQX7</accession>
<organism evidence="1 2">
    <name type="scientific">Terrilactibacillus laevilacticus</name>
    <dbReference type="NCBI Taxonomy" id="1380157"/>
    <lineage>
        <taxon>Bacteria</taxon>
        <taxon>Bacillati</taxon>
        <taxon>Bacillota</taxon>
        <taxon>Bacilli</taxon>
        <taxon>Bacillales</taxon>
        <taxon>Bacillaceae</taxon>
        <taxon>Terrilactibacillus</taxon>
    </lineage>
</organism>
<proteinExistence type="predicted"/>
<evidence type="ECO:0000313" key="1">
    <source>
        <dbReference type="EMBL" id="MFD2617258.1"/>
    </source>
</evidence>
<keyword evidence="2" id="KW-1185">Reference proteome</keyword>
<comment type="caution">
    <text evidence="1">The sequence shown here is derived from an EMBL/GenBank/DDBJ whole genome shotgun (WGS) entry which is preliminary data.</text>
</comment>
<dbReference type="RefSeq" id="WP_141190867.1">
    <property type="nucleotide sequence ID" value="NZ_JBHUMR010000009.1"/>
</dbReference>